<evidence type="ECO:0000313" key="3">
    <source>
        <dbReference type="Proteomes" id="UP000195772"/>
    </source>
</evidence>
<sequence>MKRGRIITLFTAVVLFAGCFKEVSYRTDYVLKPLVQENSGDVAQLLPEGKAQAFAHAADTVFWEVASYEDALAGIITRRDNPTEKQTVPLVTAEPYQQEGIAGWLSMRIDKPSVMVVAVDTEHRIYGYTQQEIAENFPKLYVSVVFKPWKEGTEYKDGNWIFRNQFYVPPTYLDCNIAPSVQAEEGGETTEPSKLKAYAYAVDTTAWRIASYVDAAAGVITSKNDPSQTRSNPNFTASKEESGDYGMEVSSSTLMVVVVDQTNEVYAYSKQEVDLDGEPVTFPIVFRTWRPEYLYVEEGWRVVNEKNADPEQEGSDTSK</sequence>
<evidence type="ECO:0000256" key="1">
    <source>
        <dbReference type="SAM" id="MobiDB-lite"/>
    </source>
</evidence>
<accession>A0A1Y3QWY8</accession>
<dbReference type="AlphaFoldDB" id="A0A1Y3QWY8"/>
<protein>
    <recommendedName>
        <fullName evidence="4">Lipoprotein</fullName>
    </recommendedName>
</protein>
<dbReference type="EMBL" id="NFHB01000006">
    <property type="protein sequence ID" value="OUN02798.1"/>
    <property type="molecule type" value="Genomic_DNA"/>
</dbReference>
<comment type="caution">
    <text evidence="2">The sequence shown here is derived from an EMBL/GenBank/DDBJ whole genome shotgun (WGS) entry which is preliminary data.</text>
</comment>
<proteinExistence type="predicted"/>
<gene>
    <name evidence="2" type="ORF">B5G41_09700</name>
</gene>
<evidence type="ECO:0008006" key="4">
    <source>
        <dbReference type="Google" id="ProtNLM"/>
    </source>
</evidence>
<organism evidence="2 3">
    <name type="scientific">Alistipes onderdonkii</name>
    <dbReference type="NCBI Taxonomy" id="328813"/>
    <lineage>
        <taxon>Bacteria</taxon>
        <taxon>Pseudomonadati</taxon>
        <taxon>Bacteroidota</taxon>
        <taxon>Bacteroidia</taxon>
        <taxon>Bacteroidales</taxon>
        <taxon>Rikenellaceae</taxon>
        <taxon>Alistipes</taxon>
    </lineage>
</organism>
<dbReference type="RefSeq" id="WP_233428574.1">
    <property type="nucleotide sequence ID" value="NZ_NFHB01000006.1"/>
</dbReference>
<dbReference type="Proteomes" id="UP000195772">
    <property type="component" value="Unassembled WGS sequence"/>
</dbReference>
<feature type="region of interest" description="Disordered" evidence="1">
    <location>
        <begin position="222"/>
        <end position="246"/>
    </location>
</feature>
<feature type="compositionally biased region" description="Polar residues" evidence="1">
    <location>
        <begin position="222"/>
        <end position="237"/>
    </location>
</feature>
<dbReference type="PROSITE" id="PS51257">
    <property type="entry name" value="PROKAR_LIPOPROTEIN"/>
    <property type="match status" value="1"/>
</dbReference>
<evidence type="ECO:0000313" key="2">
    <source>
        <dbReference type="EMBL" id="OUN02798.1"/>
    </source>
</evidence>
<name>A0A1Y3QWY8_9BACT</name>
<reference evidence="3" key="1">
    <citation type="submission" date="2017-04" db="EMBL/GenBank/DDBJ databases">
        <title>Function of individual gut microbiota members based on whole genome sequencing of pure cultures obtained from chicken caecum.</title>
        <authorList>
            <person name="Medvecky M."/>
            <person name="Cejkova D."/>
            <person name="Polansky O."/>
            <person name="Karasova D."/>
            <person name="Kubasova T."/>
            <person name="Cizek A."/>
            <person name="Rychlik I."/>
        </authorList>
    </citation>
    <scope>NUCLEOTIDE SEQUENCE [LARGE SCALE GENOMIC DNA]</scope>
    <source>
        <strain evidence="3">An90</strain>
    </source>
</reference>